<evidence type="ECO:0000313" key="3">
    <source>
        <dbReference type="Proteomes" id="UP001218188"/>
    </source>
</evidence>
<dbReference type="EMBL" id="JARJCM010000119">
    <property type="protein sequence ID" value="KAJ7027774.1"/>
    <property type="molecule type" value="Genomic_DNA"/>
</dbReference>
<name>A0AAD6X0H5_9AGAR</name>
<comment type="caution">
    <text evidence="2">The sequence shown here is derived from an EMBL/GenBank/DDBJ whole genome shotgun (WGS) entry which is preliminary data.</text>
</comment>
<sequence>MDADCCGICCCCIACFGCVASAFRYMPFHSVSKIFGCDCYRPKGEDAEEDYDNIAFPTAHSQFTPDGQRIHPYTHTNTPPMPKTMRSTEHTTSLSLSESQMALASDSYAIPPGPHRNITSSPPPYPFAVREGAGFGSDEPRTHRTESSLGGGNRSAQLESAGLGRPQSNDLSRSSP</sequence>
<dbReference type="Proteomes" id="UP001218188">
    <property type="component" value="Unassembled WGS sequence"/>
</dbReference>
<organism evidence="2 3">
    <name type="scientific">Mycena alexandri</name>
    <dbReference type="NCBI Taxonomy" id="1745969"/>
    <lineage>
        <taxon>Eukaryota</taxon>
        <taxon>Fungi</taxon>
        <taxon>Dikarya</taxon>
        <taxon>Basidiomycota</taxon>
        <taxon>Agaricomycotina</taxon>
        <taxon>Agaricomycetes</taxon>
        <taxon>Agaricomycetidae</taxon>
        <taxon>Agaricales</taxon>
        <taxon>Marasmiineae</taxon>
        <taxon>Mycenaceae</taxon>
        <taxon>Mycena</taxon>
    </lineage>
</organism>
<feature type="compositionally biased region" description="Polar residues" evidence="1">
    <location>
        <begin position="166"/>
        <end position="176"/>
    </location>
</feature>
<proteinExistence type="predicted"/>
<keyword evidence="3" id="KW-1185">Reference proteome</keyword>
<evidence type="ECO:0000256" key="1">
    <source>
        <dbReference type="SAM" id="MobiDB-lite"/>
    </source>
</evidence>
<accession>A0AAD6X0H5</accession>
<reference evidence="2" key="1">
    <citation type="submission" date="2023-03" db="EMBL/GenBank/DDBJ databases">
        <title>Massive genome expansion in bonnet fungi (Mycena s.s.) driven by repeated elements and novel gene families across ecological guilds.</title>
        <authorList>
            <consortium name="Lawrence Berkeley National Laboratory"/>
            <person name="Harder C.B."/>
            <person name="Miyauchi S."/>
            <person name="Viragh M."/>
            <person name="Kuo A."/>
            <person name="Thoen E."/>
            <person name="Andreopoulos B."/>
            <person name="Lu D."/>
            <person name="Skrede I."/>
            <person name="Drula E."/>
            <person name="Henrissat B."/>
            <person name="Morin E."/>
            <person name="Kohler A."/>
            <person name="Barry K."/>
            <person name="LaButti K."/>
            <person name="Morin E."/>
            <person name="Salamov A."/>
            <person name="Lipzen A."/>
            <person name="Mereny Z."/>
            <person name="Hegedus B."/>
            <person name="Baldrian P."/>
            <person name="Stursova M."/>
            <person name="Weitz H."/>
            <person name="Taylor A."/>
            <person name="Grigoriev I.V."/>
            <person name="Nagy L.G."/>
            <person name="Martin F."/>
            <person name="Kauserud H."/>
        </authorList>
    </citation>
    <scope>NUCLEOTIDE SEQUENCE</scope>
    <source>
        <strain evidence="2">CBHHK200</strain>
    </source>
</reference>
<feature type="region of interest" description="Disordered" evidence="1">
    <location>
        <begin position="77"/>
        <end position="176"/>
    </location>
</feature>
<evidence type="ECO:0000313" key="2">
    <source>
        <dbReference type="EMBL" id="KAJ7027774.1"/>
    </source>
</evidence>
<gene>
    <name evidence="2" type="ORF">C8F04DRAFT_1121306</name>
</gene>
<feature type="compositionally biased region" description="Low complexity" evidence="1">
    <location>
        <begin position="90"/>
        <end position="99"/>
    </location>
</feature>
<protein>
    <submittedName>
        <fullName evidence="2">Uncharacterized protein</fullName>
    </submittedName>
</protein>
<dbReference type="AlphaFoldDB" id="A0AAD6X0H5"/>